<dbReference type="PROSITE" id="PS51186">
    <property type="entry name" value="GNAT"/>
    <property type="match status" value="1"/>
</dbReference>
<keyword evidence="2" id="KW-0012">Acyltransferase</keyword>
<name>A0ABT4LHD1_9PROT</name>
<evidence type="ECO:0000313" key="5">
    <source>
        <dbReference type="Proteomes" id="UP001069802"/>
    </source>
</evidence>
<proteinExistence type="predicted"/>
<protein>
    <submittedName>
        <fullName evidence="4">GNAT family N-acetyltransferase</fullName>
    </submittedName>
</protein>
<dbReference type="Pfam" id="PF00583">
    <property type="entry name" value="Acetyltransf_1"/>
    <property type="match status" value="1"/>
</dbReference>
<sequence>MNKAVVYHQNRASYSEVLVHFQLCDDAFIPRLSDRVVLTDYTQKIVKRAVRFEAWAEGRLVGMIAVYCNAVEVDTAYITSVSILSEFQGKGIASELLGQICDRMRELGFAAIELEVSEDNLRATNLYRRHGFELRDNRKNSIVMHLNLLKKADHEK</sequence>
<dbReference type="InterPro" id="IPR016181">
    <property type="entry name" value="Acyl_CoA_acyltransferase"/>
</dbReference>
<dbReference type="SUPFAM" id="SSF55729">
    <property type="entry name" value="Acyl-CoA N-acyltransferases (Nat)"/>
    <property type="match status" value="1"/>
</dbReference>
<keyword evidence="5" id="KW-1185">Reference proteome</keyword>
<comment type="caution">
    <text evidence="4">The sequence shown here is derived from an EMBL/GenBank/DDBJ whole genome shotgun (WGS) entry which is preliminary data.</text>
</comment>
<accession>A0ABT4LHD1</accession>
<dbReference type="EMBL" id="JAPWGY010000002">
    <property type="protein sequence ID" value="MCZ4280505.1"/>
    <property type="molecule type" value="Genomic_DNA"/>
</dbReference>
<evidence type="ECO:0000259" key="3">
    <source>
        <dbReference type="PROSITE" id="PS51186"/>
    </source>
</evidence>
<organism evidence="4 5">
    <name type="scientific">Kiloniella laminariae</name>
    <dbReference type="NCBI Taxonomy" id="454162"/>
    <lineage>
        <taxon>Bacteria</taxon>
        <taxon>Pseudomonadati</taxon>
        <taxon>Pseudomonadota</taxon>
        <taxon>Alphaproteobacteria</taxon>
        <taxon>Rhodospirillales</taxon>
        <taxon>Kiloniellaceae</taxon>
        <taxon>Kiloniella</taxon>
    </lineage>
</organism>
<dbReference type="InterPro" id="IPR050832">
    <property type="entry name" value="Bact_Acetyltransf"/>
</dbReference>
<dbReference type="Gene3D" id="3.40.630.30">
    <property type="match status" value="1"/>
</dbReference>
<dbReference type="RefSeq" id="WP_269422700.1">
    <property type="nucleotide sequence ID" value="NZ_JAPWGY010000002.1"/>
</dbReference>
<evidence type="ECO:0000313" key="4">
    <source>
        <dbReference type="EMBL" id="MCZ4280505.1"/>
    </source>
</evidence>
<keyword evidence="1" id="KW-0808">Transferase</keyword>
<feature type="domain" description="N-acetyltransferase" evidence="3">
    <location>
        <begin position="5"/>
        <end position="153"/>
    </location>
</feature>
<dbReference type="PANTHER" id="PTHR43877">
    <property type="entry name" value="AMINOALKYLPHOSPHONATE N-ACETYLTRANSFERASE-RELATED-RELATED"/>
    <property type="match status" value="1"/>
</dbReference>
<dbReference type="Proteomes" id="UP001069802">
    <property type="component" value="Unassembled WGS sequence"/>
</dbReference>
<evidence type="ECO:0000256" key="2">
    <source>
        <dbReference type="ARBA" id="ARBA00023315"/>
    </source>
</evidence>
<reference evidence="4" key="1">
    <citation type="submission" date="2022-12" db="EMBL/GenBank/DDBJ databases">
        <title>Bacterial isolates from different developmental stages of Nematostella vectensis.</title>
        <authorList>
            <person name="Fraune S."/>
        </authorList>
    </citation>
    <scope>NUCLEOTIDE SEQUENCE</scope>
    <source>
        <strain evidence="4">G21630-S1</strain>
    </source>
</reference>
<evidence type="ECO:0000256" key="1">
    <source>
        <dbReference type="ARBA" id="ARBA00022679"/>
    </source>
</evidence>
<dbReference type="CDD" id="cd04301">
    <property type="entry name" value="NAT_SF"/>
    <property type="match status" value="1"/>
</dbReference>
<gene>
    <name evidence="4" type="ORF">O4H49_06935</name>
</gene>
<dbReference type="InterPro" id="IPR000182">
    <property type="entry name" value="GNAT_dom"/>
</dbReference>